<feature type="compositionally biased region" description="Polar residues" evidence="1">
    <location>
        <begin position="8"/>
        <end position="31"/>
    </location>
</feature>
<accession>A0AAN9V4G2</accession>
<name>A0AAN9V4G2_9PEZI</name>
<evidence type="ECO:0000256" key="1">
    <source>
        <dbReference type="SAM" id="MobiDB-lite"/>
    </source>
</evidence>
<evidence type="ECO:0000313" key="3">
    <source>
        <dbReference type="Proteomes" id="UP001320420"/>
    </source>
</evidence>
<comment type="caution">
    <text evidence="2">The sequence shown here is derived from an EMBL/GenBank/DDBJ whole genome shotgun (WGS) entry which is preliminary data.</text>
</comment>
<dbReference type="AlphaFoldDB" id="A0AAN9V4G2"/>
<gene>
    <name evidence="2" type="ORF">SLS62_003597</name>
</gene>
<dbReference type="EMBL" id="JAKJXP020000021">
    <property type="protein sequence ID" value="KAK7754304.1"/>
    <property type="molecule type" value="Genomic_DNA"/>
</dbReference>
<protein>
    <submittedName>
        <fullName evidence="2">Uncharacterized protein</fullName>
    </submittedName>
</protein>
<organism evidence="2 3">
    <name type="scientific">Diatrype stigma</name>
    <dbReference type="NCBI Taxonomy" id="117547"/>
    <lineage>
        <taxon>Eukaryota</taxon>
        <taxon>Fungi</taxon>
        <taxon>Dikarya</taxon>
        <taxon>Ascomycota</taxon>
        <taxon>Pezizomycotina</taxon>
        <taxon>Sordariomycetes</taxon>
        <taxon>Xylariomycetidae</taxon>
        <taxon>Xylariales</taxon>
        <taxon>Diatrypaceae</taxon>
        <taxon>Diatrype</taxon>
    </lineage>
</organism>
<sequence length="79" mass="8383">MDAIKNAISGNKSSSTTGETTSNQQSATGQQDYGDKAFKAANDKAGWGLDDKKREGVTDMGRTAYEKATGNKVDAKYSN</sequence>
<feature type="compositionally biased region" description="Basic and acidic residues" evidence="1">
    <location>
        <begin position="33"/>
        <end position="42"/>
    </location>
</feature>
<proteinExistence type="predicted"/>
<evidence type="ECO:0000313" key="2">
    <source>
        <dbReference type="EMBL" id="KAK7754304.1"/>
    </source>
</evidence>
<reference evidence="2 3" key="1">
    <citation type="submission" date="2024-02" db="EMBL/GenBank/DDBJ databases">
        <title>De novo assembly and annotation of 12 fungi associated with fruit tree decline syndrome in Ontario, Canada.</title>
        <authorList>
            <person name="Sulman M."/>
            <person name="Ellouze W."/>
            <person name="Ilyukhin E."/>
        </authorList>
    </citation>
    <scope>NUCLEOTIDE SEQUENCE [LARGE SCALE GENOMIC DNA]</scope>
    <source>
        <strain evidence="2 3">M11/M66-122</strain>
    </source>
</reference>
<dbReference type="Proteomes" id="UP001320420">
    <property type="component" value="Unassembled WGS sequence"/>
</dbReference>
<feature type="region of interest" description="Disordered" evidence="1">
    <location>
        <begin position="1"/>
        <end position="79"/>
    </location>
</feature>
<keyword evidence="3" id="KW-1185">Reference proteome</keyword>